<keyword evidence="2" id="KW-1185">Reference proteome</keyword>
<dbReference type="EMBL" id="MU266484">
    <property type="protein sequence ID" value="KAH7922455.1"/>
    <property type="molecule type" value="Genomic_DNA"/>
</dbReference>
<organism evidence="1 2">
    <name type="scientific">Leucogyrophana mollusca</name>
    <dbReference type="NCBI Taxonomy" id="85980"/>
    <lineage>
        <taxon>Eukaryota</taxon>
        <taxon>Fungi</taxon>
        <taxon>Dikarya</taxon>
        <taxon>Basidiomycota</taxon>
        <taxon>Agaricomycotina</taxon>
        <taxon>Agaricomycetes</taxon>
        <taxon>Agaricomycetidae</taxon>
        <taxon>Boletales</taxon>
        <taxon>Boletales incertae sedis</taxon>
        <taxon>Leucogyrophana</taxon>
    </lineage>
</organism>
<dbReference type="Proteomes" id="UP000790709">
    <property type="component" value="Unassembled WGS sequence"/>
</dbReference>
<proteinExistence type="predicted"/>
<name>A0ACB8B9G2_9AGAM</name>
<comment type="caution">
    <text evidence="1">The sequence shown here is derived from an EMBL/GenBank/DDBJ whole genome shotgun (WGS) entry which is preliminary data.</text>
</comment>
<sequence length="167" mass="17693">MLKIWKQTQGKGDSHHPQSEQAVDQDGQLSGTSKDEPPLNSSYAVPQTASGAVLHHGSSHSHATTGSATVKRARTGDCETSRDVPVVKRRKKGRAERSPSTDARRSDATEMGVMHQSTSGDLIHSAVGHGGLDHFGGQNSTNVANDTCGYLTTLISDFCLGCWGRPG</sequence>
<protein>
    <submittedName>
        <fullName evidence="1">Uncharacterized protein</fullName>
    </submittedName>
</protein>
<evidence type="ECO:0000313" key="1">
    <source>
        <dbReference type="EMBL" id="KAH7922455.1"/>
    </source>
</evidence>
<evidence type="ECO:0000313" key="2">
    <source>
        <dbReference type="Proteomes" id="UP000790709"/>
    </source>
</evidence>
<accession>A0ACB8B9G2</accession>
<gene>
    <name evidence="1" type="ORF">BV22DRAFT_656910</name>
</gene>
<reference evidence="1" key="1">
    <citation type="journal article" date="2021" name="New Phytol.">
        <title>Evolutionary innovations through gain and loss of genes in the ectomycorrhizal Boletales.</title>
        <authorList>
            <person name="Wu G."/>
            <person name="Miyauchi S."/>
            <person name="Morin E."/>
            <person name="Kuo A."/>
            <person name="Drula E."/>
            <person name="Varga T."/>
            <person name="Kohler A."/>
            <person name="Feng B."/>
            <person name="Cao Y."/>
            <person name="Lipzen A."/>
            <person name="Daum C."/>
            <person name="Hundley H."/>
            <person name="Pangilinan J."/>
            <person name="Johnson J."/>
            <person name="Barry K."/>
            <person name="LaButti K."/>
            <person name="Ng V."/>
            <person name="Ahrendt S."/>
            <person name="Min B."/>
            <person name="Choi I.G."/>
            <person name="Park H."/>
            <person name="Plett J.M."/>
            <person name="Magnuson J."/>
            <person name="Spatafora J.W."/>
            <person name="Nagy L.G."/>
            <person name="Henrissat B."/>
            <person name="Grigoriev I.V."/>
            <person name="Yang Z.L."/>
            <person name="Xu J."/>
            <person name="Martin F.M."/>
        </authorList>
    </citation>
    <scope>NUCLEOTIDE SEQUENCE</scope>
    <source>
        <strain evidence="1">KUC20120723A-06</strain>
    </source>
</reference>